<evidence type="ECO:0000259" key="6">
    <source>
        <dbReference type="PROSITE" id="PS50956"/>
    </source>
</evidence>
<dbReference type="InterPro" id="IPR019887">
    <property type="entry name" value="Tscrpt_reg_AsnC/Lrp_C"/>
</dbReference>
<evidence type="ECO:0000256" key="5">
    <source>
        <dbReference type="ARBA" id="ARBA00039227"/>
    </source>
</evidence>
<dbReference type="SUPFAM" id="SSF54909">
    <property type="entry name" value="Dimeric alpha+beta barrel"/>
    <property type="match status" value="1"/>
</dbReference>
<gene>
    <name evidence="7" type="primary">lrp</name>
    <name evidence="7" type="ORF">K0504_15505</name>
</gene>
<dbReference type="Gene3D" id="1.10.10.10">
    <property type="entry name" value="Winged helix-like DNA-binding domain superfamily/Winged helix DNA-binding domain"/>
    <property type="match status" value="1"/>
</dbReference>
<keyword evidence="3" id="KW-0010">Activator</keyword>
<dbReference type="Pfam" id="PF13412">
    <property type="entry name" value="HTH_24"/>
    <property type="match status" value="1"/>
</dbReference>
<dbReference type="RefSeq" id="WP_220105069.1">
    <property type="nucleotide sequence ID" value="NZ_JAHZSS010000023.1"/>
</dbReference>
<keyword evidence="8" id="KW-1185">Reference proteome</keyword>
<name>A0ABS7EJB9_9GAMM</name>
<evidence type="ECO:0000313" key="8">
    <source>
        <dbReference type="Proteomes" id="UP001166251"/>
    </source>
</evidence>
<feature type="domain" description="HTH asnC-type" evidence="6">
    <location>
        <begin position="6"/>
        <end position="67"/>
    </location>
</feature>
<keyword evidence="4" id="KW-0804">Transcription</keyword>
<dbReference type="EMBL" id="JAHZSS010000023">
    <property type="protein sequence ID" value="MBW8192444.1"/>
    <property type="molecule type" value="Genomic_DNA"/>
</dbReference>
<organism evidence="7 8">
    <name type="scientific">Neiella holothuriorum</name>
    <dbReference type="NCBI Taxonomy" id="2870530"/>
    <lineage>
        <taxon>Bacteria</taxon>
        <taxon>Pseudomonadati</taxon>
        <taxon>Pseudomonadota</taxon>
        <taxon>Gammaproteobacteria</taxon>
        <taxon>Alteromonadales</taxon>
        <taxon>Echinimonadaceae</taxon>
        <taxon>Neiella</taxon>
    </lineage>
</organism>
<dbReference type="PROSITE" id="PS00519">
    <property type="entry name" value="HTH_ASNC_1"/>
    <property type="match status" value="1"/>
</dbReference>
<dbReference type="InterPro" id="IPR036388">
    <property type="entry name" value="WH-like_DNA-bd_sf"/>
</dbReference>
<evidence type="ECO:0000256" key="4">
    <source>
        <dbReference type="ARBA" id="ARBA00023163"/>
    </source>
</evidence>
<dbReference type="SMART" id="SM00344">
    <property type="entry name" value="HTH_ASNC"/>
    <property type="match status" value="1"/>
</dbReference>
<dbReference type="PRINTS" id="PR00033">
    <property type="entry name" value="HTHASNC"/>
</dbReference>
<dbReference type="InterPro" id="IPR036390">
    <property type="entry name" value="WH_DNA-bd_sf"/>
</dbReference>
<dbReference type="Pfam" id="PF01037">
    <property type="entry name" value="AsnC_trans_reg"/>
    <property type="match status" value="1"/>
</dbReference>
<dbReference type="NCBIfam" id="NF008370">
    <property type="entry name" value="PRK11169.1"/>
    <property type="match status" value="1"/>
</dbReference>
<dbReference type="PANTHER" id="PTHR30154:SF0">
    <property type="entry name" value="LEUCINE-RESPONSIVE REGULATORY PROTEIN"/>
    <property type="match status" value="1"/>
</dbReference>
<sequence length="156" mass="17835">MQNKPLDRIDRRIVQELQYNGRISNVELARRVGLSATPCLERVRRLEQQGVILGYQANIDPTKVGSSLLVFIEVTLDRAAPDVFERFNSAVVQLEEILECYLVSGNFDYLLKTRVADMSAYRAMLSQTLLKLPNVSDTRTYVVMEEVQAKTRLQIK</sequence>
<dbReference type="CDD" id="cd00090">
    <property type="entry name" value="HTH_ARSR"/>
    <property type="match status" value="1"/>
</dbReference>
<reference evidence="7" key="1">
    <citation type="submission" date="2021-07" db="EMBL/GenBank/DDBJ databases">
        <title>Neiella marina sp. nov., isolated from the intestinal content of sea cucumber Apostichopus japonicus.</title>
        <authorList>
            <person name="Bai X."/>
        </authorList>
    </citation>
    <scope>NUCLEOTIDE SEQUENCE</scope>
    <source>
        <strain evidence="7">126</strain>
    </source>
</reference>
<protein>
    <recommendedName>
        <fullName evidence="5">Leucine-responsive regulatory protein</fullName>
    </recommendedName>
</protein>
<dbReference type="InterPro" id="IPR019888">
    <property type="entry name" value="Tscrpt_reg_AsnC-like"/>
</dbReference>
<keyword evidence="2" id="KW-0238">DNA-binding</keyword>
<evidence type="ECO:0000256" key="3">
    <source>
        <dbReference type="ARBA" id="ARBA00023159"/>
    </source>
</evidence>
<dbReference type="PROSITE" id="PS50956">
    <property type="entry name" value="HTH_ASNC_2"/>
    <property type="match status" value="1"/>
</dbReference>
<evidence type="ECO:0000256" key="2">
    <source>
        <dbReference type="ARBA" id="ARBA00023125"/>
    </source>
</evidence>
<evidence type="ECO:0000256" key="1">
    <source>
        <dbReference type="ARBA" id="ARBA00023015"/>
    </source>
</evidence>
<dbReference type="Gene3D" id="3.30.70.920">
    <property type="match status" value="1"/>
</dbReference>
<dbReference type="InterPro" id="IPR019885">
    <property type="entry name" value="Tscrpt_reg_HTH_AsnC-type_CS"/>
</dbReference>
<dbReference type="InterPro" id="IPR011991">
    <property type="entry name" value="ArsR-like_HTH"/>
</dbReference>
<dbReference type="PANTHER" id="PTHR30154">
    <property type="entry name" value="LEUCINE-RESPONSIVE REGULATORY PROTEIN"/>
    <property type="match status" value="1"/>
</dbReference>
<dbReference type="InterPro" id="IPR011008">
    <property type="entry name" value="Dimeric_a/b-barrel"/>
</dbReference>
<evidence type="ECO:0000313" key="7">
    <source>
        <dbReference type="EMBL" id="MBW8192444.1"/>
    </source>
</evidence>
<dbReference type="Proteomes" id="UP001166251">
    <property type="component" value="Unassembled WGS sequence"/>
</dbReference>
<dbReference type="SUPFAM" id="SSF46785">
    <property type="entry name" value="Winged helix' DNA-binding domain"/>
    <property type="match status" value="1"/>
</dbReference>
<proteinExistence type="predicted"/>
<dbReference type="InterPro" id="IPR000485">
    <property type="entry name" value="AsnC-type_HTH_dom"/>
</dbReference>
<accession>A0ABS7EJB9</accession>
<keyword evidence="1" id="KW-0805">Transcription regulation</keyword>
<comment type="caution">
    <text evidence="7">The sequence shown here is derived from an EMBL/GenBank/DDBJ whole genome shotgun (WGS) entry which is preliminary data.</text>
</comment>